<dbReference type="InterPro" id="IPR036034">
    <property type="entry name" value="PDZ_sf"/>
</dbReference>
<dbReference type="GO" id="GO:0050930">
    <property type="term" value="P:induction of positive chemotaxis"/>
    <property type="evidence" value="ECO:0007669"/>
    <property type="project" value="InterPro"/>
</dbReference>
<evidence type="ECO:0000313" key="6">
    <source>
        <dbReference type="RefSeq" id="XP_030748318.1"/>
    </source>
</evidence>
<dbReference type="Proteomes" id="UP000504635">
    <property type="component" value="Unplaced"/>
</dbReference>
<dbReference type="Pfam" id="PF00595">
    <property type="entry name" value="PDZ"/>
    <property type="match status" value="1"/>
</dbReference>
<dbReference type="RefSeq" id="XP_030748315.1">
    <property type="nucleotide sequence ID" value="XM_030892455.1"/>
</dbReference>
<dbReference type="InterPro" id="IPR055287">
    <property type="entry name" value="IL-16-like"/>
</dbReference>
<dbReference type="KEGG" id="soy:115876618"/>
<dbReference type="PANTHER" id="PTHR48484:SF2">
    <property type="entry name" value="PRO-INTERLEUKIN-16"/>
    <property type="match status" value="1"/>
</dbReference>
<reference evidence="3 4" key="1">
    <citation type="submission" date="2025-04" db="UniProtKB">
        <authorList>
            <consortium name="RefSeq"/>
        </authorList>
    </citation>
    <scope>IDENTIFICATION</scope>
    <source>
        <tissue evidence="3 4">Gonads</tissue>
    </source>
</reference>
<dbReference type="PROSITE" id="PS50106">
    <property type="entry name" value="PDZ"/>
    <property type="match status" value="1"/>
</dbReference>
<evidence type="ECO:0000313" key="2">
    <source>
        <dbReference type="Proteomes" id="UP000504635"/>
    </source>
</evidence>
<name>A0A6J2XBJ4_SITOR</name>
<dbReference type="SUPFAM" id="SSF50156">
    <property type="entry name" value="PDZ domain-like"/>
    <property type="match status" value="1"/>
</dbReference>
<dbReference type="PANTHER" id="PTHR48484">
    <property type="entry name" value="PRO-INTERLEUKIN-16"/>
    <property type="match status" value="1"/>
</dbReference>
<dbReference type="RefSeq" id="XP_030748318.1">
    <property type="nucleotide sequence ID" value="XM_030892458.1"/>
</dbReference>
<evidence type="ECO:0000313" key="3">
    <source>
        <dbReference type="RefSeq" id="XP_030748314.1"/>
    </source>
</evidence>
<dbReference type="RefSeq" id="XP_030748316.1">
    <property type="nucleotide sequence ID" value="XM_030892456.1"/>
</dbReference>
<dbReference type="InterPro" id="IPR001478">
    <property type="entry name" value="PDZ"/>
</dbReference>
<protein>
    <submittedName>
        <fullName evidence="3 4">Uncharacterized protein LOC115876618 isoform X1</fullName>
    </submittedName>
</protein>
<feature type="domain" description="PDZ" evidence="1">
    <location>
        <begin position="260"/>
        <end position="334"/>
    </location>
</feature>
<dbReference type="SMART" id="SM00228">
    <property type="entry name" value="PDZ"/>
    <property type="match status" value="1"/>
</dbReference>
<dbReference type="GeneID" id="115876618"/>
<organism evidence="2 4">
    <name type="scientific">Sitophilus oryzae</name>
    <name type="common">Rice weevil</name>
    <name type="synonym">Curculio oryzae</name>
    <dbReference type="NCBI Taxonomy" id="7048"/>
    <lineage>
        <taxon>Eukaryota</taxon>
        <taxon>Metazoa</taxon>
        <taxon>Ecdysozoa</taxon>
        <taxon>Arthropoda</taxon>
        <taxon>Hexapoda</taxon>
        <taxon>Insecta</taxon>
        <taxon>Pterygota</taxon>
        <taxon>Neoptera</taxon>
        <taxon>Endopterygota</taxon>
        <taxon>Coleoptera</taxon>
        <taxon>Polyphaga</taxon>
        <taxon>Cucujiformia</taxon>
        <taxon>Curculionidae</taxon>
        <taxon>Dryophthorinae</taxon>
        <taxon>Sitophilus</taxon>
    </lineage>
</organism>
<evidence type="ECO:0000313" key="5">
    <source>
        <dbReference type="RefSeq" id="XP_030748316.1"/>
    </source>
</evidence>
<dbReference type="GO" id="GO:0005125">
    <property type="term" value="F:cytokine activity"/>
    <property type="evidence" value="ECO:0007669"/>
    <property type="project" value="InterPro"/>
</dbReference>
<dbReference type="RefSeq" id="XP_030748314.1">
    <property type="nucleotide sequence ID" value="XM_030892454.1"/>
</dbReference>
<evidence type="ECO:0000313" key="4">
    <source>
        <dbReference type="RefSeq" id="XP_030748315.1"/>
    </source>
</evidence>
<sequence length="350" mass="39850">MSSAKAITNELSDLADLDSNLTKKWKKLCQRCSSLRSYATLDTSKYAFTTSSLRFPSSTKKVQDALKVKLNQMNLGFKKRKTLSVQELFHQQENYAPATSEFRHYGHTAPSRNIHGVKPGSSFNLSVDNVGRVHCYEPPPDYDVDLTNPQAKRWSLASNDIKNRNHYVYSMQESFNYNRNYTLKIPKSKTLNHYHIDQIKSHFHDRMKDGYEHSLKTHCSRRSYAGIDSIKENTLDELPEINVKDRYSFPKARSTFTIKKICFQKGSQYKPLGFSIVGGRDSPKGNIGIYVKTIFINGQAAESNSLKEGDEILAVNNILLHGVAHKEAVNIFKNIRSGTVLLHIGRRIIN</sequence>
<dbReference type="AlphaFoldDB" id="A0A6J2XBJ4"/>
<accession>A0A6J2XBJ4</accession>
<evidence type="ECO:0000259" key="1">
    <source>
        <dbReference type="PROSITE" id="PS50106"/>
    </source>
</evidence>
<proteinExistence type="predicted"/>
<dbReference type="Gene3D" id="2.30.42.10">
    <property type="match status" value="1"/>
</dbReference>
<keyword evidence="2" id="KW-1185">Reference proteome</keyword>
<dbReference type="OrthoDB" id="6022711at2759"/>
<gene>
    <name evidence="3 4 5 6" type="primary">LOC115876618</name>
</gene>